<evidence type="ECO:0000256" key="2">
    <source>
        <dbReference type="SAM" id="Phobius"/>
    </source>
</evidence>
<gene>
    <name evidence="3" type="ORF">JIN81_06855</name>
</gene>
<dbReference type="RefSeq" id="WP_200277950.1">
    <property type="nucleotide sequence ID" value="NZ_JAENII010000004.1"/>
</dbReference>
<sequence>MMAVVSEADGFAIAMMVMLTLALGSVLMILIRIARHASKQSDDLDDLMEGSDKEPVPPSGKQKKPEREAWEKEADWWKK</sequence>
<feature type="transmembrane region" description="Helical" evidence="2">
    <location>
        <begin position="12"/>
        <end position="31"/>
    </location>
</feature>
<name>A0A934VFM2_9BACT</name>
<evidence type="ECO:0000313" key="3">
    <source>
        <dbReference type="EMBL" id="MBK1826730.1"/>
    </source>
</evidence>
<dbReference type="Proteomes" id="UP000658278">
    <property type="component" value="Unassembled WGS sequence"/>
</dbReference>
<feature type="compositionally biased region" description="Basic and acidic residues" evidence="1">
    <location>
        <begin position="63"/>
        <end position="79"/>
    </location>
</feature>
<dbReference type="AlphaFoldDB" id="A0A934VFM2"/>
<comment type="caution">
    <text evidence="3">The sequence shown here is derived from an EMBL/GenBank/DDBJ whole genome shotgun (WGS) entry which is preliminary data.</text>
</comment>
<organism evidence="3 4">
    <name type="scientific">Haloferula rosea</name>
    <dbReference type="NCBI Taxonomy" id="490093"/>
    <lineage>
        <taxon>Bacteria</taxon>
        <taxon>Pseudomonadati</taxon>
        <taxon>Verrucomicrobiota</taxon>
        <taxon>Verrucomicrobiia</taxon>
        <taxon>Verrucomicrobiales</taxon>
        <taxon>Verrucomicrobiaceae</taxon>
        <taxon>Haloferula</taxon>
    </lineage>
</organism>
<evidence type="ECO:0000256" key="1">
    <source>
        <dbReference type="SAM" id="MobiDB-lite"/>
    </source>
</evidence>
<protein>
    <submittedName>
        <fullName evidence="3">Uncharacterized protein</fullName>
    </submittedName>
</protein>
<proteinExistence type="predicted"/>
<keyword evidence="4" id="KW-1185">Reference proteome</keyword>
<evidence type="ECO:0000313" key="4">
    <source>
        <dbReference type="Proteomes" id="UP000658278"/>
    </source>
</evidence>
<keyword evidence="2" id="KW-0472">Membrane</keyword>
<accession>A0A934VFM2</accession>
<reference evidence="3" key="1">
    <citation type="submission" date="2021-01" db="EMBL/GenBank/DDBJ databases">
        <title>Modified the classification status of verrucomicrobia.</title>
        <authorList>
            <person name="Feng X."/>
        </authorList>
    </citation>
    <scope>NUCLEOTIDE SEQUENCE</scope>
    <source>
        <strain evidence="3">KCTC 22201</strain>
    </source>
</reference>
<keyword evidence="2" id="KW-1133">Transmembrane helix</keyword>
<feature type="region of interest" description="Disordered" evidence="1">
    <location>
        <begin position="39"/>
        <end position="79"/>
    </location>
</feature>
<keyword evidence="2" id="KW-0812">Transmembrane</keyword>
<dbReference type="EMBL" id="JAENII010000004">
    <property type="protein sequence ID" value="MBK1826730.1"/>
    <property type="molecule type" value="Genomic_DNA"/>
</dbReference>